<accession>A0A923LQI2</accession>
<dbReference type="AlphaFoldDB" id="A0A923LQI2"/>
<comment type="caution">
    <text evidence="1">The sequence shown here is derived from an EMBL/GenBank/DDBJ whole genome shotgun (WGS) entry which is preliminary data.</text>
</comment>
<protein>
    <submittedName>
        <fullName evidence="1">Uncharacterized protein</fullName>
    </submittedName>
</protein>
<sequence length="74" mass="8787">MSIFEYDEEKHLKSEREIWKQAGILEGKQAGIIEGESRLTKLLQLMMQGNQSENVEKVLADLEYREKLYKEYHL</sequence>
<proteinExistence type="predicted"/>
<keyword evidence="2" id="KW-1185">Reference proteome</keyword>
<gene>
    <name evidence="1" type="ORF">H8S17_13995</name>
</gene>
<evidence type="ECO:0000313" key="2">
    <source>
        <dbReference type="Proteomes" id="UP000606720"/>
    </source>
</evidence>
<name>A0A923LQI2_9FIRM</name>
<evidence type="ECO:0000313" key="1">
    <source>
        <dbReference type="EMBL" id="MBC5715295.1"/>
    </source>
</evidence>
<dbReference type="RefSeq" id="WP_186867702.1">
    <property type="nucleotide sequence ID" value="NZ_JACOPH010000017.1"/>
</dbReference>
<reference evidence="1" key="1">
    <citation type="submission" date="2020-08" db="EMBL/GenBank/DDBJ databases">
        <title>Genome public.</title>
        <authorList>
            <person name="Liu C."/>
            <person name="Sun Q."/>
        </authorList>
    </citation>
    <scope>NUCLEOTIDE SEQUENCE</scope>
    <source>
        <strain evidence="1">BX1005</strain>
    </source>
</reference>
<dbReference type="EMBL" id="JACOPH010000017">
    <property type="protein sequence ID" value="MBC5715295.1"/>
    <property type="molecule type" value="Genomic_DNA"/>
</dbReference>
<organism evidence="1 2">
    <name type="scientific">Roseburia zhanii</name>
    <dbReference type="NCBI Taxonomy" id="2763064"/>
    <lineage>
        <taxon>Bacteria</taxon>
        <taxon>Bacillati</taxon>
        <taxon>Bacillota</taxon>
        <taxon>Clostridia</taxon>
        <taxon>Lachnospirales</taxon>
        <taxon>Lachnospiraceae</taxon>
        <taxon>Roseburia</taxon>
    </lineage>
</organism>
<dbReference type="Proteomes" id="UP000606720">
    <property type="component" value="Unassembled WGS sequence"/>
</dbReference>